<dbReference type="AlphaFoldDB" id="M1VER8"/>
<dbReference type="EMBL" id="AP006497">
    <property type="protein sequence ID" value="BAM81417.1"/>
    <property type="molecule type" value="Genomic_DNA"/>
</dbReference>
<dbReference type="SUPFAM" id="SSF159501">
    <property type="entry name" value="EreA/ChaN-like"/>
    <property type="match status" value="1"/>
</dbReference>
<accession>M1VER8</accession>
<dbReference type="GeneID" id="16995495"/>
<dbReference type="InterPro" id="IPR007314">
    <property type="entry name" value="Cofac_haem-bd_dom"/>
</dbReference>
<gene>
    <name evidence="2" type="ORF">CYME_CMO020C</name>
</gene>
<dbReference type="CDD" id="cd14727">
    <property type="entry name" value="ChanN-like"/>
    <property type="match status" value="1"/>
</dbReference>
<dbReference type="Proteomes" id="UP000007014">
    <property type="component" value="Chromosome 15"/>
</dbReference>
<dbReference type="Gene3D" id="3.40.50.11550">
    <property type="match status" value="1"/>
</dbReference>
<feature type="domain" description="Haem-binding uptake Tiki superfamily ChaN" evidence="1">
    <location>
        <begin position="33"/>
        <end position="233"/>
    </location>
</feature>
<proteinExistence type="predicted"/>
<dbReference type="Gramene" id="CMO020CT">
    <property type="protein sequence ID" value="CMO020CT"/>
    <property type="gene ID" value="CMO020C"/>
</dbReference>
<reference evidence="2 3" key="2">
    <citation type="journal article" date="2007" name="BMC Biol.">
        <title>A 100%-complete sequence reveals unusually simple genomic features in the hot-spring red alga Cyanidioschyzon merolae.</title>
        <authorList>
            <person name="Nozaki H."/>
            <person name="Takano H."/>
            <person name="Misumi O."/>
            <person name="Terasawa K."/>
            <person name="Matsuzaki M."/>
            <person name="Maruyama S."/>
            <person name="Nishida K."/>
            <person name="Yagisawa F."/>
            <person name="Yoshida Y."/>
            <person name="Fujiwara T."/>
            <person name="Takio S."/>
            <person name="Tamura K."/>
            <person name="Chung S.J."/>
            <person name="Nakamura S."/>
            <person name="Kuroiwa H."/>
            <person name="Tanaka K."/>
            <person name="Sato N."/>
            <person name="Kuroiwa T."/>
        </authorList>
    </citation>
    <scope>NUCLEOTIDE SEQUENCE [LARGE SCALE GENOMIC DNA]</scope>
    <source>
        <strain evidence="2 3">10D</strain>
    </source>
</reference>
<evidence type="ECO:0000313" key="3">
    <source>
        <dbReference type="Proteomes" id="UP000007014"/>
    </source>
</evidence>
<sequence length="269" mass="30253">MAVPSGVHRCFFRGQSVSLEKLLSIFASEVCEQVVFIGENHEHSVAQQLELRILEALWLSSQRQNRQLLLSLEFLDRSQQHVLNEAMLRDEIESVVPEPYVPLVRFARTNNLAVLAANAPRSITSRVAKQGQQAVMETLSPKERAWCAPTPWPAPSNAYSEAFQAIMQQVMRPDPSSAQAQQERMQRMLQAQSLWDATMAFSIAEALERYPKAQVLHVTGFFHVANRLGTVEMLAHYRNTVNALVSIVYPEELQHSTSALDGDVVIYAP</sequence>
<organism evidence="2 3">
    <name type="scientific">Cyanidioschyzon merolae (strain NIES-3377 / 10D)</name>
    <name type="common">Unicellular red alga</name>
    <dbReference type="NCBI Taxonomy" id="280699"/>
    <lineage>
        <taxon>Eukaryota</taxon>
        <taxon>Rhodophyta</taxon>
        <taxon>Bangiophyceae</taxon>
        <taxon>Cyanidiales</taxon>
        <taxon>Cyanidiaceae</taxon>
        <taxon>Cyanidioschyzon</taxon>
    </lineage>
</organism>
<keyword evidence="3" id="KW-1185">Reference proteome</keyword>
<dbReference type="Pfam" id="PF04187">
    <property type="entry name" value="Cofac_haem_bdg"/>
    <property type="match status" value="1"/>
</dbReference>
<name>M1VER8_CYAM1</name>
<dbReference type="OMA" id="NYEGILW"/>
<protein>
    <recommendedName>
        <fullName evidence="1">Haem-binding uptake Tiki superfamily ChaN domain-containing protein</fullName>
    </recommendedName>
</protein>
<dbReference type="RefSeq" id="XP_005537453.1">
    <property type="nucleotide sequence ID" value="XM_005537396.1"/>
</dbReference>
<reference evidence="2 3" key="1">
    <citation type="journal article" date="2004" name="Nature">
        <title>Genome sequence of the ultrasmall unicellular red alga Cyanidioschyzon merolae 10D.</title>
        <authorList>
            <person name="Matsuzaki M."/>
            <person name="Misumi O."/>
            <person name="Shin-i T."/>
            <person name="Maruyama S."/>
            <person name="Takahara M."/>
            <person name="Miyagishima S."/>
            <person name="Mori T."/>
            <person name="Nishida K."/>
            <person name="Yagisawa F."/>
            <person name="Nishida K."/>
            <person name="Yoshida Y."/>
            <person name="Nishimura Y."/>
            <person name="Nakao S."/>
            <person name="Kobayashi T."/>
            <person name="Momoyama Y."/>
            <person name="Higashiyama T."/>
            <person name="Minoda A."/>
            <person name="Sano M."/>
            <person name="Nomoto H."/>
            <person name="Oishi K."/>
            <person name="Hayashi H."/>
            <person name="Ohta F."/>
            <person name="Nishizaka S."/>
            <person name="Haga S."/>
            <person name="Miura S."/>
            <person name="Morishita T."/>
            <person name="Kabeya Y."/>
            <person name="Terasawa K."/>
            <person name="Suzuki Y."/>
            <person name="Ishii Y."/>
            <person name="Asakawa S."/>
            <person name="Takano H."/>
            <person name="Ohta N."/>
            <person name="Kuroiwa H."/>
            <person name="Tanaka K."/>
            <person name="Shimizu N."/>
            <person name="Sugano S."/>
            <person name="Sato N."/>
            <person name="Nozaki H."/>
            <person name="Ogasawara N."/>
            <person name="Kohara Y."/>
            <person name="Kuroiwa T."/>
        </authorList>
    </citation>
    <scope>NUCLEOTIDE SEQUENCE [LARGE SCALE GENOMIC DNA]</scope>
    <source>
        <strain evidence="2 3">10D</strain>
    </source>
</reference>
<evidence type="ECO:0000259" key="1">
    <source>
        <dbReference type="Pfam" id="PF04187"/>
    </source>
</evidence>
<dbReference type="KEGG" id="cme:CYME_CMO020C"/>
<evidence type="ECO:0000313" key="2">
    <source>
        <dbReference type="EMBL" id="BAM81417.1"/>
    </source>
</evidence>
<dbReference type="OrthoDB" id="205639at2759"/>
<dbReference type="HOGENOM" id="CLU_035488_0_1_1"/>